<sequence>MNIGMVTADCTDPGAEAAFWTKALGVNIVENYEEFVMIGSTPVLGFQKVDDPTPGKNRMHLDLHSADRLAEVDRLIALGAAVVAEHQMPGGSGFTWTVMRDPEGLEFCVSGQ</sequence>
<dbReference type="Pfam" id="PF18029">
    <property type="entry name" value="Glyoxalase_6"/>
    <property type="match status" value="1"/>
</dbReference>
<feature type="domain" description="Glyoxalase-like" evidence="1">
    <location>
        <begin position="6"/>
        <end position="109"/>
    </location>
</feature>
<dbReference type="CDD" id="cd06587">
    <property type="entry name" value="VOC"/>
    <property type="match status" value="1"/>
</dbReference>
<dbReference type="OrthoDB" id="3823476at2"/>
<dbReference type="Proteomes" id="UP000198815">
    <property type="component" value="Unassembled WGS sequence"/>
</dbReference>
<dbReference type="InterPro" id="IPR041581">
    <property type="entry name" value="Glyoxalase_6"/>
</dbReference>
<name>A0A1H9QYZ8_9ACTN</name>
<organism evidence="2 3">
    <name type="scientific">Propionibacterium cyclohexanicum</name>
    <dbReference type="NCBI Taxonomy" id="64702"/>
    <lineage>
        <taxon>Bacteria</taxon>
        <taxon>Bacillati</taxon>
        <taxon>Actinomycetota</taxon>
        <taxon>Actinomycetes</taxon>
        <taxon>Propionibacteriales</taxon>
        <taxon>Propionibacteriaceae</taxon>
        <taxon>Propionibacterium</taxon>
    </lineage>
</organism>
<dbReference type="RefSeq" id="WP_091968108.1">
    <property type="nucleotide sequence ID" value="NZ_FOGZ01000005.1"/>
</dbReference>
<evidence type="ECO:0000313" key="2">
    <source>
        <dbReference type="EMBL" id="SER65475.1"/>
    </source>
</evidence>
<proteinExistence type="predicted"/>
<keyword evidence="3" id="KW-1185">Reference proteome</keyword>
<dbReference type="STRING" id="64702.SAMN05443377_10517"/>
<dbReference type="EMBL" id="FOGZ01000005">
    <property type="protein sequence ID" value="SER65475.1"/>
    <property type="molecule type" value="Genomic_DNA"/>
</dbReference>
<dbReference type="PANTHER" id="PTHR35908:SF1">
    <property type="entry name" value="CONSERVED PROTEIN"/>
    <property type="match status" value="1"/>
</dbReference>
<evidence type="ECO:0000313" key="3">
    <source>
        <dbReference type="Proteomes" id="UP000198815"/>
    </source>
</evidence>
<gene>
    <name evidence="2" type="ORF">SAMN05443377_10517</name>
</gene>
<dbReference type="InterPro" id="IPR029068">
    <property type="entry name" value="Glyas_Bleomycin-R_OHBP_Dase"/>
</dbReference>
<evidence type="ECO:0000259" key="1">
    <source>
        <dbReference type="Pfam" id="PF18029"/>
    </source>
</evidence>
<accession>A0A1H9QYZ8</accession>
<protein>
    <recommendedName>
        <fullName evidence="1">Glyoxalase-like domain-containing protein</fullName>
    </recommendedName>
</protein>
<dbReference type="PANTHER" id="PTHR35908">
    <property type="entry name" value="HYPOTHETICAL FUSION PROTEIN"/>
    <property type="match status" value="1"/>
</dbReference>
<reference evidence="3" key="1">
    <citation type="submission" date="2016-10" db="EMBL/GenBank/DDBJ databases">
        <authorList>
            <person name="Varghese N."/>
            <person name="Submissions S."/>
        </authorList>
    </citation>
    <scope>NUCLEOTIDE SEQUENCE [LARGE SCALE GENOMIC DNA]</scope>
    <source>
        <strain evidence="3">DSM 16859</strain>
    </source>
</reference>
<dbReference type="SUPFAM" id="SSF54593">
    <property type="entry name" value="Glyoxalase/Bleomycin resistance protein/Dihydroxybiphenyl dioxygenase"/>
    <property type="match status" value="1"/>
</dbReference>
<dbReference type="AlphaFoldDB" id="A0A1H9QYZ8"/>
<dbReference type="Gene3D" id="3.10.180.10">
    <property type="entry name" value="2,3-Dihydroxybiphenyl 1,2-Dioxygenase, domain 1"/>
    <property type="match status" value="1"/>
</dbReference>